<evidence type="ECO:0000313" key="2">
    <source>
        <dbReference type="EMBL" id="SEG43727.1"/>
    </source>
</evidence>
<feature type="domain" description="FAD-binding PCMH-type" evidence="1">
    <location>
        <begin position="39"/>
        <end position="208"/>
    </location>
</feature>
<evidence type="ECO:0000259" key="1">
    <source>
        <dbReference type="PROSITE" id="PS51387"/>
    </source>
</evidence>
<dbReference type="InterPro" id="IPR006094">
    <property type="entry name" value="Oxid_FAD_bind_N"/>
</dbReference>
<evidence type="ECO:0000313" key="3">
    <source>
        <dbReference type="Proteomes" id="UP000236728"/>
    </source>
</evidence>
<dbReference type="InterPro" id="IPR016166">
    <property type="entry name" value="FAD-bd_PCMH"/>
</dbReference>
<organism evidence="2 3">
    <name type="scientific">Bryocella elongata</name>
    <dbReference type="NCBI Taxonomy" id="863522"/>
    <lineage>
        <taxon>Bacteria</taxon>
        <taxon>Pseudomonadati</taxon>
        <taxon>Acidobacteriota</taxon>
        <taxon>Terriglobia</taxon>
        <taxon>Terriglobales</taxon>
        <taxon>Acidobacteriaceae</taxon>
        <taxon>Bryocella</taxon>
    </lineage>
</organism>
<reference evidence="2 3" key="1">
    <citation type="submission" date="2016-10" db="EMBL/GenBank/DDBJ databases">
        <authorList>
            <person name="de Groot N.N."/>
        </authorList>
    </citation>
    <scope>NUCLEOTIDE SEQUENCE [LARGE SCALE GENOMIC DNA]</scope>
    <source>
        <strain evidence="2 3">DSM 22489</strain>
    </source>
</reference>
<dbReference type="GO" id="GO:0016899">
    <property type="term" value="F:oxidoreductase activity, acting on the CH-OH group of donors, oxygen as acceptor"/>
    <property type="evidence" value="ECO:0007669"/>
    <property type="project" value="InterPro"/>
</dbReference>
<sequence length="476" mass="52771">MVYPWSMPATDDLQFPPAFTSETEPAFTGKAPLESWGRYPNYNANVVSLHWQGDYPRVIDGVHHGVLPVGLGRSYGDVGLLKDGTLVKTTAMNRLLAFDAETGVLTAESGISLAEILDFSVPRGFFLPVTPGTKYVTLGGAIANDVHGKNHEGAGSFGNHVPAFELVRSDGTRLLCTPTENPDFYAATIGGMGLTGLISWAQLRLKPIASRLIDYEGIQFHGIDEFIAIKKQYANVEYTVAWLDCVSTGRNFARGVYMLGEHAKEPGELKSSPEPKLVFPIDAPAFALNKLSITAFNTLFFHKQIKSHVKTQQDYEPFFYPLDKVLHWNRMYGKRGLVQFQFALPWETSKEGTIAMLQEITKSGLASFLAVLKTFGDVPSLGMMSFPMPGFMFALDFPIKPGITMPLMQRLGDMTKEYGGRLYSAKDACMTPDQFQAFYPQWEKFARFKDPAITSSFWERVVGASFTGRSVRTVGR</sequence>
<dbReference type="Gene3D" id="3.30.465.10">
    <property type="match status" value="1"/>
</dbReference>
<gene>
    <name evidence="2" type="ORF">SAMN05421819_2931</name>
</gene>
<proteinExistence type="predicted"/>
<dbReference type="PROSITE" id="PS51387">
    <property type="entry name" value="FAD_PCMH"/>
    <property type="match status" value="1"/>
</dbReference>
<keyword evidence="3" id="KW-1185">Reference proteome</keyword>
<dbReference type="InterPro" id="IPR036318">
    <property type="entry name" value="FAD-bd_PCMH-like_sf"/>
</dbReference>
<accession>A0A1H6A6R4</accession>
<dbReference type="Proteomes" id="UP000236728">
    <property type="component" value="Unassembled WGS sequence"/>
</dbReference>
<dbReference type="AlphaFoldDB" id="A0A1H6A6R4"/>
<dbReference type="PANTHER" id="PTHR43762:SF1">
    <property type="entry name" value="D-ARABINONO-1,4-LACTONE OXIDASE"/>
    <property type="match status" value="1"/>
</dbReference>
<name>A0A1H6A6R4_9BACT</name>
<dbReference type="InterPro" id="IPR010031">
    <property type="entry name" value="FAD_lactone_oxidase-like"/>
</dbReference>
<dbReference type="PANTHER" id="PTHR43762">
    <property type="entry name" value="L-GULONOLACTONE OXIDASE"/>
    <property type="match status" value="1"/>
</dbReference>
<dbReference type="Pfam" id="PF01565">
    <property type="entry name" value="FAD_binding_4"/>
    <property type="match status" value="1"/>
</dbReference>
<dbReference type="GO" id="GO:0071949">
    <property type="term" value="F:FAD binding"/>
    <property type="evidence" value="ECO:0007669"/>
    <property type="project" value="InterPro"/>
</dbReference>
<dbReference type="EMBL" id="FNVA01000005">
    <property type="protein sequence ID" value="SEG43727.1"/>
    <property type="molecule type" value="Genomic_DNA"/>
</dbReference>
<dbReference type="InterPro" id="IPR016169">
    <property type="entry name" value="FAD-bd_PCMH_sub2"/>
</dbReference>
<protein>
    <submittedName>
        <fullName evidence="2">FAD/FMN-containing dehydrogenase</fullName>
    </submittedName>
</protein>
<dbReference type="SUPFAM" id="SSF56176">
    <property type="entry name" value="FAD-binding/transporter-associated domain-like"/>
    <property type="match status" value="1"/>
</dbReference>